<reference evidence="1" key="2">
    <citation type="journal article" date="2016" name="Fungal Biol.">
        <title>Ochratoxin A production by Penicillium thymicola.</title>
        <authorList>
            <person name="Nguyen H.D.T."/>
            <person name="McMullin D.R."/>
            <person name="Ponomareva E."/>
            <person name="Riley R."/>
            <person name="Pomraning K.R."/>
            <person name="Baker S.E."/>
            <person name="Seifert K.A."/>
        </authorList>
    </citation>
    <scope>NUCLEOTIDE SEQUENCE</scope>
    <source>
        <strain evidence="1">DAOM 180753</strain>
    </source>
</reference>
<evidence type="ECO:0000313" key="1">
    <source>
        <dbReference type="EMBL" id="KAJ9489140.1"/>
    </source>
</evidence>
<sequence length="76" mass="8277">MSARRREYVCEPVEIASGAGLNLRAHPLLGTTYYPANTHTLNLICLITTLKDMNQSECNNARSVPSVGSPVNGYIL</sequence>
<organism evidence="1 2">
    <name type="scientific">Penicillium thymicola</name>
    <dbReference type="NCBI Taxonomy" id="293382"/>
    <lineage>
        <taxon>Eukaryota</taxon>
        <taxon>Fungi</taxon>
        <taxon>Dikarya</taxon>
        <taxon>Ascomycota</taxon>
        <taxon>Pezizomycotina</taxon>
        <taxon>Eurotiomycetes</taxon>
        <taxon>Eurotiomycetidae</taxon>
        <taxon>Eurotiales</taxon>
        <taxon>Aspergillaceae</taxon>
        <taxon>Penicillium</taxon>
    </lineage>
</organism>
<dbReference type="Proteomes" id="UP001227192">
    <property type="component" value="Unassembled WGS sequence"/>
</dbReference>
<evidence type="ECO:0000313" key="2">
    <source>
        <dbReference type="Proteomes" id="UP001227192"/>
    </source>
</evidence>
<keyword evidence="2" id="KW-1185">Reference proteome</keyword>
<dbReference type="EMBL" id="LACB01000093">
    <property type="protein sequence ID" value="KAJ9489140.1"/>
    <property type="molecule type" value="Genomic_DNA"/>
</dbReference>
<comment type="caution">
    <text evidence="1">The sequence shown here is derived from an EMBL/GenBank/DDBJ whole genome shotgun (WGS) entry which is preliminary data.</text>
</comment>
<name>A0AAI9TLQ8_PENTH</name>
<protein>
    <submittedName>
        <fullName evidence="1">Uncharacterized protein</fullName>
    </submittedName>
</protein>
<dbReference type="AlphaFoldDB" id="A0AAI9TLQ8"/>
<proteinExistence type="predicted"/>
<accession>A0AAI9TLQ8</accession>
<reference evidence="1" key="1">
    <citation type="submission" date="2015-06" db="EMBL/GenBank/DDBJ databases">
        <authorList>
            <person name="Nguyen H."/>
        </authorList>
    </citation>
    <scope>NUCLEOTIDE SEQUENCE</scope>
    <source>
        <strain evidence="1">DAOM 180753</strain>
    </source>
</reference>
<gene>
    <name evidence="1" type="ORF">VN97_g4150</name>
</gene>